<feature type="signal peptide" evidence="3">
    <location>
        <begin position="1"/>
        <end position="19"/>
    </location>
</feature>
<feature type="transmembrane region" description="Helical" evidence="2">
    <location>
        <begin position="146"/>
        <end position="163"/>
    </location>
</feature>
<dbReference type="HOGENOM" id="CLU_1204204_0_0_7"/>
<keyword evidence="2" id="KW-0472">Membrane</keyword>
<keyword evidence="6" id="KW-1185">Reference proteome</keyword>
<name>Q08RB2_STIAD</name>
<dbReference type="Proteomes" id="UP000032702">
    <property type="component" value="Unassembled WGS sequence"/>
</dbReference>
<keyword evidence="2" id="KW-1133">Transmembrane helix</keyword>
<feature type="compositionally biased region" description="Pro residues" evidence="1">
    <location>
        <begin position="30"/>
        <end position="51"/>
    </location>
</feature>
<dbReference type="Proteomes" id="UP000001351">
    <property type="component" value="Chromosome"/>
</dbReference>
<evidence type="ECO:0000256" key="2">
    <source>
        <dbReference type="SAM" id="Phobius"/>
    </source>
</evidence>
<evidence type="ECO:0000256" key="1">
    <source>
        <dbReference type="SAM" id="MobiDB-lite"/>
    </source>
</evidence>
<dbReference type="AlphaFoldDB" id="Q08RB2"/>
<evidence type="ECO:0000256" key="3">
    <source>
        <dbReference type="SAM" id="SignalP"/>
    </source>
</evidence>
<evidence type="ECO:0000313" key="5">
    <source>
        <dbReference type="EMBL" id="EAU63015.1"/>
    </source>
</evidence>
<feature type="transmembrane region" description="Helical" evidence="2">
    <location>
        <begin position="114"/>
        <end position="134"/>
    </location>
</feature>
<feature type="transmembrane region" description="Helical" evidence="2">
    <location>
        <begin position="74"/>
        <end position="94"/>
    </location>
</feature>
<gene>
    <name evidence="4" type="ordered locus">STAUR_3816</name>
    <name evidence="5" type="ORF">STIAU_2450</name>
</gene>
<organism evidence="5 7">
    <name type="scientific">Stigmatella aurantiaca (strain DW4/3-1)</name>
    <dbReference type="NCBI Taxonomy" id="378806"/>
    <lineage>
        <taxon>Bacteria</taxon>
        <taxon>Pseudomonadati</taxon>
        <taxon>Myxococcota</taxon>
        <taxon>Myxococcia</taxon>
        <taxon>Myxococcales</taxon>
        <taxon>Cystobacterineae</taxon>
        <taxon>Archangiaceae</taxon>
        <taxon>Stigmatella</taxon>
    </lineage>
</organism>
<dbReference type="RefSeq" id="WP_002618255.1">
    <property type="nucleotide sequence ID" value="NC_014623.1"/>
</dbReference>
<dbReference type="EMBL" id="AAMD01000189">
    <property type="protein sequence ID" value="EAU63015.1"/>
    <property type="molecule type" value="Genomic_DNA"/>
</dbReference>
<protein>
    <submittedName>
        <fullName evidence="4">Conserved uncharacterized protein</fullName>
    </submittedName>
</protein>
<dbReference type="KEGG" id="sur:STAUR_3816"/>
<evidence type="ECO:0000313" key="7">
    <source>
        <dbReference type="Proteomes" id="UP000032702"/>
    </source>
</evidence>
<feature type="transmembrane region" description="Helical" evidence="2">
    <location>
        <begin position="210"/>
        <end position="228"/>
    </location>
</feature>
<reference evidence="4 6" key="2">
    <citation type="journal article" date="2011" name="Mol. Biol. Evol.">
        <title>Comparative genomic analysis of fruiting body formation in Myxococcales.</title>
        <authorList>
            <person name="Huntley S."/>
            <person name="Hamann N."/>
            <person name="Wegener-Feldbrugge S."/>
            <person name="Treuner-Lange A."/>
            <person name="Kube M."/>
            <person name="Reinhardt R."/>
            <person name="Klages S."/>
            <person name="Muller R."/>
            <person name="Ronning C.M."/>
            <person name="Nierman W.C."/>
            <person name="Sogaard-Andersen L."/>
        </authorList>
    </citation>
    <scope>NUCLEOTIDE SEQUENCE [LARGE SCALE GENOMIC DNA]</scope>
    <source>
        <strain evidence="4 6">DW4/3-1</strain>
    </source>
</reference>
<evidence type="ECO:0000313" key="6">
    <source>
        <dbReference type="Proteomes" id="UP000001351"/>
    </source>
</evidence>
<feature type="region of interest" description="Disordered" evidence="1">
    <location>
        <begin position="26"/>
        <end position="58"/>
    </location>
</feature>
<accession>Q08RB2</accession>
<keyword evidence="3" id="KW-0732">Signal</keyword>
<dbReference type="STRING" id="378806.STAUR_3816"/>
<reference evidence="5 7" key="1">
    <citation type="submission" date="2006-04" db="EMBL/GenBank/DDBJ databases">
        <authorList>
            <person name="Nierman W.C."/>
        </authorList>
    </citation>
    <scope>NUCLEOTIDE SEQUENCE [LARGE SCALE GENOMIC DNA]</scope>
    <source>
        <strain evidence="5 7">DW4/3-1</strain>
    </source>
</reference>
<sequence>MDLLPRLVLCILLSLPAMGRAQTADAPMALPEPSPPPLVTSPPAAQTPPPAGEIIPRDLEDERPDRPYLIVPRVLLGSLAGTLAAAGGTFLGFLVGSQINDCDLFDHVCGDDTLYAYGIPTLLAAGSLSSLAVYGVGNLLDGRGSFLPTLLGGFVGAGASIAFQDIAGYGVIVLIAPLSALGAILGYEISGALWEPTPASPQRASTNIQMLPLLGLTPGGGLLGGLTGRF</sequence>
<feature type="chain" id="PRO_5010840080" evidence="3">
    <location>
        <begin position="20"/>
        <end position="230"/>
    </location>
</feature>
<feature type="transmembrane region" description="Helical" evidence="2">
    <location>
        <begin position="170"/>
        <end position="190"/>
    </location>
</feature>
<dbReference type="eggNOG" id="ENOG5031HRC">
    <property type="taxonomic scope" value="Bacteria"/>
</dbReference>
<dbReference type="EMBL" id="CP002271">
    <property type="protein sequence ID" value="ADO71604.1"/>
    <property type="molecule type" value="Genomic_DNA"/>
</dbReference>
<keyword evidence="2" id="KW-0812">Transmembrane</keyword>
<proteinExistence type="predicted"/>
<evidence type="ECO:0000313" key="4">
    <source>
        <dbReference type="EMBL" id="ADO71604.1"/>
    </source>
</evidence>